<dbReference type="KEGG" id="daw:HS1_000889"/>
<evidence type="ECO:0000313" key="2">
    <source>
        <dbReference type="EMBL" id="AMM40693.1"/>
    </source>
</evidence>
<organism evidence="2 3">
    <name type="scientific">Desulfofervidus auxilii</name>
    <dbReference type="NCBI Taxonomy" id="1621989"/>
    <lineage>
        <taxon>Bacteria</taxon>
        <taxon>Pseudomonadati</taxon>
        <taxon>Thermodesulfobacteriota</taxon>
        <taxon>Candidatus Desulfofervidia</taxon>
        <taxon>Candidatus Desulfofervidales</taxon>
        <taxon>Candidatus Desulfofervidaceae</taxon>
        <taxon>Candidatus Desulfofervidus</taxon>
    </lineage>
</organism>
<evidence type="ECO:0000313" key="3">
    <source>
        <dbReference type="Proteomes" id="UP000070560"/>
    </source>
</evidence>
<reference evidence="2 3" key="1">
    <citation type="submission" date="2015-10" db="EMBL/GenBank/DDBJ databases">
        <title>Candidatus Desulfofervidus auxilii, a hydrogenotrophic sulfate-reducing bacterium involved in the thermophilic anaerobic oxidation of methane.</title>
        <authorList>
            <person name="Krukenberg V."/>
            <person name="Richter M."/>
            <person name="Wegener G."/>
        </authorList>
    </citation>
    <scope>NUCLEOTIDE SEQUENCE [LARGE SCALE GENOMIC DNA]</scope>
    <source>
        <strain evidence="2 3">HS1</strain>
    </source>
</reference>
<proteinExistence type="predicted"/>
<keyword evidence="1" id="KW-0472">Membrane</keyword>
<accession>A0A7U4QJV5</accession>
<name>A0A7U4QJV5_DESA2</name>
<evidence type="ECO:0000256" key="1">
    <source>
        <dbReference type="SAM" id="Phobius"/>
    </source>
</evidence>
<keyword evidence="1" id="KW-0812">Transmembrane</keyword>
<keyword evidence="3" id="KW-1185">Reference proteome</keyword>
<protein>
    <submittedName>
        <fullName evidence="2">Membrane protein</fullName>
    </submittedName>
</protein>
<sequence>MSFLSKIQHNLNELHIYCRLRERGIPEDRARKLAKLMSPKEIIYRERLLHKIREYAAVLVAFTGFALGSAESDNWTALILSKIAGFALALIGMKALKKK</sequence>
<dbReference type="AlphaFoldDB" id="A0A7U4QJV5"/>
<gene>
    <name evidence="2" type="ORF">HS1_000889</name>
</gene>
<keyword evidence="1" id="KW-1133">Transmembrane helix</keyword>
<dbReference type="Proteomes" id="UP000070560">
    <property type="component" value="Chromosome"/>
</dbReference>
<feature type="transmembrane region" description="Helical" evidence="1">
    <location>
        <begin position="75"/>
        <end position="96"/>
    </location>
</feature>
<feature type="transmembrane region" description="Helical" evidence="1">
    <location>
        <begin position="52"/>
        <end position="69"/>
    </location>
</feature>
<dbReference type="EMBL" id="CP013015">
    <property type="protein sequence ID" value="AMM40693.1"/>
    <property type="molecule type" value="Genomic_DNA"/>
</dbReference>